<reference evidence="1 2" key="2">
    <citation type="journal article" date="2022" name="Mol. Ecol. Resour.">
        <title>The genomes of chicory, endive, great burdock and yacon provide insights into Asteraceae paleo-polyploidization history and plant inulin production.</title>
        <authorList>
            <person name="Fan W."/>
            <person name="Wang S."/>
            <person name="Wang H."/>
            <person name="Wang A."/>
            <person name="Jiang F."/>
            <person name="Liu H."/>
            <person name="Zhao H."/>
            <person name="Xu D."/>
            <person name="Zhang Y."/>
        </authorList>
    </citation>
    <scope>NUCLEOTIDE SEQUENCE [LARGE SCALE GENOMIC DNA]</scope>
    <source>
        <strain evidence="2">cv. Yunnan</strain>
        <tissue evidence="1">Leaves</tissue>
    </source>
</reference>
<dbReference type="Proteomes" id="UP001056120">
    <property type="component" value="Linkage Group LG29"/>
</dbReference>
<protein>
    <submittedName>
        <fullName evidence="1">Uncharacterized protein</fullName>
    </submittedName>
</protein>
<evidence type="ECO:0000313" key="2">
    <source>
        <dbReference type="Proteomes" id="UP001056120"/>
    </source>
</evidence>
<accession>A0ACB8XW56</accession>
<keyword evidence="2" id="KW-1185">Reference proteome</keyword>
<name>A0ACB8XW56_9ASTR</name>
<evidence type="ECO:0000313" key="1">
    <source>
        <dbReference type="EMBL" id="KAI3675732.1"/>
    </source>
</evidence>
<dbReference type="EMBL" id="CM042046">
    <property type="protein sequence ID" value="KAI3675732.1"/>
    <property type="molecule type" value="Genomic_DNA"/>
</dbReference>
<organism evidence="1 2">
    <name type="scientific">Smallanthus sonchifolius</name>
    <dbReference type="NCBI Taxonomy" id="185202"/>
    <lineage>
        <taxon>Eukaryota</taxon>
        <taxon>Viridiplantae</taxon>
        <taxon>Streptophyta</taxon>
        <taxon>Embryophyta</taxon>
        <taxon>Tracheophyta</taxon>
        <taxon>Spermatophyta</taxon>
        <taxon>Magnoliopsida</taxon>
        <taxon>eudicotyledons</taxon>
        <taxon>Gunneridae</taxon>
        <taxon>Pentapetalae</taxon>
        <taxon>asterids</taxon>
        <taxon>campanulids</taxon>
        <taxon>Asterales</taxon>
        <taxon>Asteraceae</taxon>
        <taxon>Asteroideae</taxon>
        <taxon>Heliantheae alliance</taxon>
        <taxon>Millerieae</taxon>
        <taxon>Smallanthus</taxon>
    </lineage>
</organism>
<proteinExistence type="predicted"/>
<gene>
    <name evidence="1" type="ORF">L1987_85324</name>
</gene>
<sequence>MWVVGHGFSHVDLVSCEDMKPDMEIVIRLKGPEFGYVSTSIILIECAPVLVYDWTFSISIHSTINANLTPVFPSTDANLSRYLCVKEIHSFRSVWTSSRT</sequence>
<comment type="caution">
    <text evidence="1">The sequence shown here is derived from an EMBL/GenBank/DDBJ whole genome shotgun (WGS) entry which is preliminary data.</text>
</comment>
<reference evidence="2" key="1">
    <citation type="journal article" date="2022" name="Mol. Ecol. Resour.">
        <title>The genomes of chicory, endive, great burdock and yacon provide insights into Asteraceae palaeo-polyploidization history and plant inulin production.</title>
        <authorList>
            <person name="Fan W."/>
            <person name="Wang S."/>
            <person name="Wang H."/>
            <person name="Wang A."/>
            <person name="Jiang F."/>
            <person name="Liu H."/>
            <person name="Zhao H."/>
            <person name="Xu D."/>
            <person name="Zhang Y."/>
        </authorList>
    </citation>
    <scope>NUCLEOTIDE SEQUENCE [LARGE SCALE GENOMIC DNA]</scope>
    <source>
        <strain evidence="2">cv. Yunnan</strain>
    </source>
</reference>